<evidence type="ECO:0000256" key="2">
    <source>
        <dbReference type="ARBA" id="ARBA00022676"/>
    </source>
</evidence>
<dbReference type="AlphaFoldDB" id="A0A1Y1CPD3"/>
<evidence type="ECO:0000256" key="3">
    <source>
        <dbReference type="ARBA" id="ARBA00022679"/>
    </source>
</evidence>
<dbReference type="EMBL" id="AP018042">
    <property type="protein sequence ID" value="BAX81812.1"/>
    <property type="molecule type" value="Genomic_DNA"/>
</dbReference>
<dbReference type="PANTHER" id="PTHR12526">
    <property type="entry name" value="GLYCOSYLTRANSFERASE"/>
    <property type="match status" value="1"/>
</dbReference>
<dbReference type="SUPFAM" id="SSF53756">
    <property type="entry name" value="UDP-Glycosyltransferase/glycogen phosphorylase"/>
    <property type="match status" value="1"/>
</dbReference>
<dbReference type="InterPro" id="IPR028098">
    <property type="entry name" value="Glyco_trans_4-like_N"/>
</dbReference>
<dbReference type="CDD" id="cd03801">
    <property type="entry name" value="GT4_PimA-like"/>
    <property type="match status" value="1"/>
</dbReference>
<sequence>MNILQIIPGSGGSFYCGNCLRDDKFHLAMKKQGHEVTKLPMYLPLFSDEHDLNEIPVFYGAISIYLKQLYPIFRHAPSWVDRLLNSSPMLKLAASMAGSTNAKGLEEMTVSMLMGEEGKQKEELNRMVSWMAEYLKPDVIHLSNALLLGLAPKLKKEFPNAILVCSLQDEDVWVDAMKDSFRDKIWALMSSKAEHLDAFIAVSDFYAGVSLEKMNIPKEKVFTNYLGVDPEEYKYASPGMKARNIGYISRMCEGNGFDIIIDAFIELKKDTTYEDVKLIVTGGSTGDDKPLLKQVRKKLKKERLLEQVEFHYDFDGEGRHEFFKKVKLISVPVRNGEAFGLYLLESMASGVPVVQPKLGAFPEIVEKSKGGIIYENNTAQELAITLKALLNNEDKLQELSVAGRKGVEKEFNIYTQADNLIQIYSELMEKK</sequence>
<dbReference type="KEGG" id="mbas:ALGA_3514"/>
<keyword evidence="2" id="KW-0328">Glycosyltransferase</keyword>
<name>A0A1Y1CPD3_9BACT</name>
<reference evidence="7" key="2">
    <citation type="journal article" date="2020" name="Antonie Van Leeuwenhoek">
        <title>Labilibaculum antarcticum sp. nov., a novel facultative anaerobic, psychrotorelant bacterium isolated from marine sediment of Antarctica.</title>
        <authorList>
            <person name="Watanabe M."/>
            <person name="Kojima H."/>
            <person name="Fukui M."/>
        </authorList>
    </citation>
    <scope>NUCLEOTIDE SEQUENCE [LARGE SCALE GENOMIC DNA]</scope>
    <source>
        <strain evidence="7">SPP2</strain>
    </source>
</reference>
<dbReference type="Gene3D" id="3.40.50.2000">
    <property type="entry name" value="Glycogen Phosphorylase B"/>
    <property type="match status" value="2"/>
</dbReference>
<keyword evidence="3" id="KW-0808">Transferase</keyword>
<dbReference type="PANTHER" id="PTHR12526:SF640">
    <property type="entry name" value="COLANIC ACID BIOSYNTHESIS GLYCOSYLTRANSFERASE WCAL-RELATED"/>
    <property type="match status" value="1"/>
</dbReference>
<feature type="domain" description="Glycosyltransferase subfamily 4-like N-terminal" evidence="5">
    <location>
        <begin position="125"/>
        <end position="231"/>
    </location>
</feature>
<dbReference type="Pfam" id="PF00534">
    <property type="entry name" value="Glycos_transf_1"/>
    <property type="match status" value="1"/>
</dbReference>
<protein>
    <recommendedName>
        <fullName evidence="8">Glycosyl transferase family 1 domain-containing protein</fullName>
    </recommendedName>
</protein>
<proteinExistence type="inferred from homology"/>
<accession>A0A1Y1CPD3</accession>
<comment type="similarity">
    <text evidence="1">Belongs to the glycosyltransferase group 1 family. Glycosyltransferase 4 subfamily.</text>
</comment>
<keyword evidence="7" id="KW-1185">Reference proteome</keyword>
<evidence type="ECO:0000313" key="7">
    <source>
        <dbReference type="Proteomes" id="UP000218267"/>
    </source>
</evidence>
<dbReference type="OrthoDB" id="9810929at2"/>
<gene>
    <name evidence="6" type="ORF">ALGA_3514</name>
</gene>
<organism evidence="6 7">
    <name type="scientific">Labilibaculum antarcticum</name>
    <dbReference type="NCBI Taxonomy" id="1717717"/>
    <lineage>
        <taxon>Bacteria</taxon>
        <taxon>Pseudomonadati</taxon>
        <taxon>Bacteroidota</taxon>
        <taxon>Bacteroidia</taxon>
        <taxon>Marinilabiliales</taxon>
        <taxon>Marinifilaceae</taxon>
        <taxon>Labilibaculum</taxon>
    </lineage>
</organism>
<dbReference type="RefSeq" id="WP_096431546.1">
    <property type="nucleotide sequence ID" value="NZ_AP018042.1"/>
</dbReference>
<dbReference type="InterPro" id="IPR001296">
    <property type="entry name" value="Glyco_trans_1"/>
</dbReference>
<dbReference type="Proteomes" id="UP000218267">
    <property type="component" value="Chromosome"/>
</dbReference>
<evidence type="ECO:0008006" key="8">
    <source>
        <dbReference type="Google" id="ProtNLM"/>
    </source>
</evidence>
<reference evidence="6 7" key="1">
    <citation type="journal article" date="2018" name="Mar. Genomics">
        <title>Complete genome sequence of Marinifilaceae bacterium strain SPP2, isolated from the Antarctic marine sediment.</title>
        <authorList>
            <person name="Watanabe M."/>
            <person name="Kojima H."/>
            <person name="Fukui M."/>
        </authorList>
    </citation>
    <scope>NUCLEOTIDE SEQUENCE [LARGE SCALE GENOMIC DNA]</scope>
    <source>
        <strain evidence="6 7">SPP2</strain>
    </source>
</reference>
<evidence type="ECO:0000313" key="6">
    <source>
        <dbReference type="EMBL" id="BAX81812.1"/>
    </source>
</evidence>
<evidence type="ECO:0000259" key="4">
    <source>
        <dbReference type="Pfam" id="PF00534"/>
    </source>
</evidence>
<dbReference type="Pfam" id="PF13439">
    <property type="entry name" value="Glyco_transf_4"/>
    <property type="match status" value="1"/>
</dbReference>
<feature type="domain" description="Glycosyl transferase family 1" evidence="4">
    <location>
        <begin position="243"/>
        <end position="405"/>
    </location>
</feature>
<evidence type="ECO:0000259" key="5">
    <source>
        <dbReference type="Pfam" id="PF13439"/>
    </source>
</evidence>
<dbReference type="GO" id="GO:0016757">
    <property type="term" value="F:glycosyltransferase activity"/>
    <property type="evidence" value="ECO:0007669"/>
    <property type="project" value="UniProtKB-KW"/>
</dbReference>
<evidence type="ECO:0000256" key="1">
    <source>
        <dbReference type="ARBA" id="ARBA00009481"/>
    </source>
</evidence>